<dbReference type="AlphaFoldDB" id="A0A9P3H1U2"/>
<evidence type="ECO:0000313" key="3">
    <source>
        <dbReference type="EMBL" id="GJJ68188.1"/>
    </source>
</evidence>
<sequence>MPDSTDPKRPTKAPPARPQKPTKPATPPPARDSIRRTVAVGDLHSDLAQTLAVLRLANVVDEDENWSGGRATLVQTGDIVDRGPDTIAIYNLFDKLRGQAKKAGGQVVNVYGNHEVMNLGNDLRYVTKEDYESFGGRVQRQQAWNVKTGWLGQMIYNNFNITYVHHGHTAFSHGDMEEEWASLGVDTMNFMARDAIWKSDYRRAAIFQGTGPIWSRIHATEEGGEAATCRRVEAAAKALGVKRLISGHTPQYLTGKILSRCNSQYLVIDVGISSYYGGNLAALEILENDDGTQSVYELYPGGGKRML</sequence>
<proteinExistence type="predicted"/>
<dbReference type="InterPro" id="IPR029052">
    <property type="entry name" value="Metallo-depent_PP-like"/>
</dbReference>
<reference evidence="3" key="1">
    <citation type="submission" date="2021-11" db="EMBL/GenBank/DDBJ databases">
        <authorList>
            <person name="Herlambang A."/>
            <person name="Guo Y."/>
            <person name="Takashima Y."/>
            <person name="Nishizawa T."/>
        </authorList>
    </citation>
    <scope>NUCLEOTIDE SEQUENCE</scope>
    <source>
        <strain evidence="3">E1425</strain>
    </source>
</reference>
<gene>
    <name evidence="3" type="ORF">EMPS_00534</name>
</gene>
<dbReference type="Proteomes" id="UP000827284">
    <property type="component" value="Unassembled WGS sequence"/>
</dbReference>
<comment type="caution">
    <text evidence="3">The sequence shown here is derived from an EMBL/GenBank/DDBJ whole genome shotgun (WGS) entry which is preliminary data.</text>
</comment>
<organism evidence="3 4">
    <name type="scientific">Entomortierella parvispora</name>
    <dbReference type="NCBI Taxonomy" id="205924"/>
    <lineage>
        <taxon>Eukaryota</taxon>
        <taxon>Fungi</taxon>
        <taxon>Fungi incertae sedis</taxon>
        <taxon>Mucoromycota</taxon>
        <taxon>Mortierellomycotina</taxon>
        <taxon>Mortierellomycetes</taxon>
        <taxon>Mortierellales</taxon>
        <taxon>Mortierellaceae</taxon>
        <taxon>Entomortierella</taxon>
    </lineage>
</organism>
<evidence type="ECO:0000313" key="4">
    <source>
        <dbReference type="Proteomes" id="UP000827284"/>
    </source>
</evidence>
<dbReference type="InterPro" id="IPR004843">
    <property type="entry name" value="Calcineurin-like_PHP"/>
</dbReference>
<evidence type="ECO:0000256" key="1">
    <source>
        <dbReference type="SAM" id="MobiDB-lite"/>
    </source>
</evidence>
<protein>
    <recommendedName>
        <fullName evidence="2">Calcineurin-like phosphoesterase domain-containing protein</fullName>
    </recommendedName>
</protein>
<dbReference type="PANTHER" id="PTHR46546">
    <property type="entry name" value="SHEWANELLA-LIKE PROTEIN PHOSPHATASE 1"/>
    <property type="match status" value="1"/>
</dbReference>
<dbReference type="SUPFAM" id="SSF56300">
    <property type="entry name" value="Metallo-dependent phosphatases"/>
    <property type="match status" value="1"/>
</dbReference>
<dbReference type="Pfam" id="PF00149">
    <property type="entry name" value="Metallophos"/>
    <property type="match status" value="1"/>
</dbReference>
<keyword evidence="4" id="KW-1185">Reference proteome</keyword>
<feature type="domain" description="Calcineurin-like phosphoesterase" evidence="2">
    <location>
        <begin position="36"/>
        <end position="252"/>
    </location>
</feature>
<accession>A0A9P3H1U2</accession>
<dbReference type="PANTHER" id="PTHR46546:SF4">
    <property type="entry name" value="SHEWANELLA-LIKE PROTEIN PHOSPHATASE 1"/>
    <property type="match status" value="1"/>
</dbReference>
<dbReference type="Gene3D" id="3.60.21.10">
    <property type="match status" value="1"/>
</dbReference>
<reference evidence="3" key="2">
    <citation type="journal article" date="2022" name="Microbiol. Resour. Announc.">
        <title>Whole-Genome Sequence of Entomortierella parvispora E1425, a Mucoromycotan Fungus Associated with Burkholderiaceae-Related Endosymbiotic Bacteria.</title>
        <authorList>
            <person name="Herlambang A."/>
            <person name="Guo Y."/>
            <person name="Takashima Y."/>
            <person name="Narisawa K."/>
            <person name="Ohta H."/>
            <person name="Nishizawa T."/>
        </authorList>
    </citation>
    <scope>NUCLEOTIDE SEQUENCE</scope>
    <source>
        <strain evidence="3">E1425</strain>
    </source>
</reference>
<evidence type="ECO:0000259" key="2">
    <source>
        <dbReference type="Pfam" id="PF00149"/>
    </source>
</evidence>
<dbReference type="GO" id="GO:0016787">
    <property type="term" value="F:hydrolase activity"/>
    <property type="evidence" value="ECO:0007669"/>
    <property type="project" value="InterPro"/>
</dbReference>
<dbReference type="EMBL" id="BQFW01000001">
    <property type="protein sequence ID" value="GJJ68188.1"/>
    <property type="molecule type" value="Genomic_DNA"/>
</dbReference>
<dbReference type="OrthoDB" id="5976022at2759"/>
<feature type="region of interest" description="Disordered" evidence="1">
    <location>
        <begin position="1"/>
        <end position="32"/>
    </location>
</feature>
<name>A0A9P3H1U2_9FUNG</name>